<dbReference type="Proteomes" id="UP000887575">
    <property type="component" value="Unassembled WGS sequence"/>
</dbReference>
<evidence type="ECO:0000256" key="6">
    <source>
        <dbReference type="SAM" id="MobiDB-lite"/>
    </source>
</evidence>
<dbReference type="GO" id="GO:0045910">
    <property type="term" value="P:negative regulation of DNA recombination"/>
    <property type="evidence" value="ECO:0007669"/>
    <property type="project" value="TreeGrafter"/>
</dbReference>
<organism evidence="8 9">
    <name type="scientific">Mesorhabditis belari</name>
    <dbReference type="NCBI Taxonomy" id="2138241"/>
    <lineage>
        <taxon>Eukaryota</taxon>
        <taxon>Metazoa</taxon>
        <taxon>Ecdysozoa</taxon>
        <taxon>Nematoda</taxon>
        <taxon>Chromadorea</taxon>
        <taxon>Rhabditida</taxon>
        <taxon>Rhabditina</taxon>
        <taxon>Rhabditomorpha</taxon>
        <taxon>Rhabditoidea</taxon>
        <taxon>Rhabditidae</taxon>
        <taxon>Mesorhabditinae</taxon>
        <taxon>Mesorhabditis</taxon>
    </lineage>
</organism>
<dbReference type="PROSITE" id="PS51504">
    <property type="entry name" value="H15"/>
    <property type="match status" value="1"/>
</dbReference>
<dbReference type="AlphaFoldDB" id="A0AAF3J7C5"/>
<feature type="compositionally biased region" description="Basic residues" evidence="6">
    <location>
        <begin position="1"/>
        <end position="10"/>
    </location>
</feature>
<evidence type="ECO:0000259" key="7">
    <source>
        <dbReference type="PROSITE" id="PS51504"/>
    </source>
</evidence>
<accession>A0AAF3J7C5</accession>
<evidence type="ECO:0000256" key="3">
    <source>
        <dbReference type="ARBA" id="ARBA00022454"/>
    </source>
</evidence>
<dbReference type="PANTHER" id="PTHR11467:SF36">
    <property type="entry name" value="HISTONE 24-RELATED"/>
    <property type="match status" value="1"/>
</dbReference>
<dbReference type="InterPro" id="IPR036390">
    <property type="entry name" value="WH_DNA-bd_sf"/>
</dbReference>
<keyword evidence="8" id="KW-1185">Reference proteome</keyword>
<feature type="region of interest" description="Disordered" evidence="6">
    <location>
        <begin position="1"/>
        <end position="109"/>
    </location>
</feature>
<dbReference type="InterPro" id="IPR005818">
    <property type="entry name" value="Histone_H1/H5_H15"/>
</dbReference>
<dbReference type="CDD" id="cd00073">
    <property type="entry name" value="H15"/>
    <property type="match status" value="1"/>
</dbReference>
<evidence type="ECO:0000256" key="1">
    <source>
        <dbReference type="ARBA" id="ARBA00004123"/>
    </source>
</evidence>
<evidence type="ECO:0000313" key="9">
    <source>
        <dbReference type="WBParaSite" id="MBELARI_LOCUS2077"/>
    </source>
</evidence>
<dbReference type="GO" id="GO:0030261">
    <property type="term" value="P:chromosome condensation"/>
    <property type="evidence" value="ECO:0007669"/>
    <property type="project" value="TreeGrafter"/>
</dbReference>
<dbReference type="GO" id="GO:0000786">
    <property type="term" value="C:nucleosome"/>
    <property type="evidence" value="ECO:0007669"/>
    <property type="project" value="InterPro"/>
</dbReference>
<feature type="domain" description="H15" evidence="7">
    <location>
        <begin position="214"/>
        <end position="289"/>
    </location>
</feature>
<protein>
    <submittedName>
        <fullName evidence="9">H15 domain-containing protein</fullName>
    </submittedName>
</protein>
<sequence>MAITGKRSRLRSLSTTLSKDGKKKTSSLSTTSGKDEQKKTSSLSATSSKDGQKKTSSLSTTLSKDGQKKMGSSREITLEEESTSEKIGGEMSSEEDIPKKQKKQPHKKEMNATYDEMIAEAINSAFMQGITMSGIREFIEENYEIPSDLKHGPKLSQLLANGVTNGNFTRFLDKGKQMKYVLAKSADEILQPSTVPQPQRRWSEGSTSGSKVGTHPPYMQMILEAIFDMADRQGSTGIAILKYIREHFAISDNPATTKYLWRRLEDGVKSGEIERSSGMGPMARYIPSMEWLTAQRFSQ</sequence>
<dbReference type="GO" id="GO:0006334">
    <property type="term" value="P:nucleosome assembly"/>
    <property type="evidence" value="ECO:0007669"/>
    <property type="project" value="InterPro"/>
</dbReference>
<dbReference type="GO" id="GO:0003690">
    <property type="term" value="F:double-stranded DNA binding"/>
    <property type="evidence" value="ECO:0007669"/>
    <property type="project" value="TreeGrafter"/>
</dbReference>
<dbReference type="Gene3D" id="1.10.10.10">
    <property type="entry name" value="Winged helix-like DNA-binding domain superfamily/Winged helix DNA-binding domain"/>
    <property type="match status" value="2"/>
</dbReference>
<evidence type="ECO:0000256" key="5">
    <source>
        <dbReference type="ARBA" id="ARBA00023242"/>
    </source>
</evidence>
<dbReference type="GO" id="GO:0031492">
    <property type="term" value="F:nucleosomal DNA binding"/>
    <property type="evidence" value="ECO:0007669"/>
    <property type="project" value="TreeGrafter"/>
</dbReference>
<dbReference type="SUPFAM" id="SSF46785">
    <property type="entry name" value="Winged helix' DNA-binding domain"/>
    <property type="match status" value="1"/>
</dbReference>
<feature type="region of interest" description="Disordered" evidence="6">
    <location>
        <begin position="193"/>
        <end position="214"/>
    </location>
</feature>
<keyword evidence="4" id="KW-0238">DNA-binding</keyword>
<name>A0AAF3J7C5_9BILA</name>
<dbReference type="WBParaSite" id="MBELARI_LOCUS2077">
    <property type="protein sequence ID" value="MBELARI_LOCUS2077"/>
    <property type="gene ID" value="MBELARI_LOCUS2077"/>
</dbReference>
<dbReference type="SMART" id="SM00526">
    <property type="entry name" value="H15"/>
    <property type="match status" value="2"/>
</dbReference>
<dbReference type="GO" id="GO:0005634">
    <property type="term" value="C:nucleus"/>
    <property type="evidence" value="ECO:0007669"/>
    <property type="project" value="UniProtKB-SubCell"/>
</dbReference>
<evidence type="ECO:0000256" key="2">
    <source>
        <dbReference type="ARBA" id="ARBA00004286"/>
    </source>
</evidence>
<proteinExistence type="predicted"/>
<comment type="subcellular location">
    <subcellularLocation>
        <location evidence="2">Chromosome</location>
    </subcellularLocation>
    <subcellularLocation>
        <location evidence="1">Nucleus</location>
    </subcellularLocation>
</comment>
<dbReference type="InterPro" id="IPR036388">
    <property type="entry name" value="WH-like_DNA-bd_sf"/>
</dbReference>
<reference evidence="9" key="1">
    <citation type="submission" date="2024-02" db="UniProtKB">
        <authorList>
            <consortium name="WormBaseParasite"/>
        </authorList>
    </citation>
    <scope>IDENTIFICATION</scope>
</reference>
<dbReference type="PANTHER" id="PTHR11467">
    <property type="entry name" value="HISTONE H1"/>
    <property type="match status" value="1"/>
</dbReference>
<keyword evidence="3" id="KW-0158">Chromosome</keyword>
<dbReference type="Pfam" id="PF00538">
    <property type="entry name" value="Linker_histone"/>
    <property type="match status" value="2"/>
</dbReference>
<evidence type="ECO:0000256" key="4">
    <source>
        <dbReference type="ARBA" id="ARBA00023125"/>
    </source>
</evidence>
<evidence type="ECO:0000313" key="8">
    <source>
        <dbReference type="Proteomes" id="UP000887575"/>
    </source>
</evidence>
<feature type="compositionally biased region" description="Low complexity" evidence="6">
    <location>
        <begin position="40"/>
        <end position="64"/>
    </location>
</feature>
<keyword evidence="5" id="KW-0539">Nucleus</keyword>